<keyword evidence="1" id="KW-1133">Transmembrane helix</keyword>
<sequence>MFSVLAPILVSVFVFLLYVYWREREGLQNHTKPVSLLPDQTSEFNFYKRLTTDTDEIYDKKFEQYYNSDIKVDLSYFNNTTSLLYALSKLEKPK</sequence>
<accession>A0A6C0HQD1</accession>
<keyword evidence="1" id="KW-0472">Membrane</keyword>
<dbReference type="AlphaFoldDB" id="A0A6C0HQD1"/>
<protein>
    <submittedName>
        <fullName evidence="2">Uncharacterized protein</fullName>
    </submittedName>
</protein>
<name>A0A6C0HQD1_9ZZZZ</name>
<evidence type="ECO:0000256" key="1">
    <source>
        <dbReference type="SAM" id="Phobius"/>
    </source>
</evidence>
<evidence type="ECO:0000313" key="2">
    <source>
        <dbReference type="EMBL" id="QHT82093.1"/>
    </source>
</evidence>
<reference evidence="2" key="1">
    <citation type="journal article" date="2020" name="Nature">
        <title>Giant virus diversity and host interactions through global metagenomics.</title>
        <authorList>
            <person name="Schulz F."/>
            <person name="Roux S."/>
            <person name="Paez-Espino D."/>
            <person name="Jungbluth S."/>
            <person name="Walsh D.A."/>
            <person name="Denef V.J."/>
            <person name="McMahon K.D."/>
            <person name="Konstantinidis K.T."/>
            <person name="Eloe-Fadrosh E.A."/>
            <person name="Kyrpides N.C."/>
            <person name="Woyke T."/>
        </authorList>
    </citation>
    <scope>NUCLEOTIDE SEQUENCE</scope>
    <source>
        <strain evidence="2">GVMAG-M-3300023184-160</strain>
    </source>
</reference>
<proteinExistence type="predicted"/>
<dbReference type="EMBL" id="MN739995">
    <property type="protein sequence ID" value="QHT82093.1"/>
    <property type="molecule type" value="Genomic_DNA"/>
</dbReference>
<organism evidence="2">
    <name type="scientific">viral metagenome</name>
    <dbReference type="NCBI Taxonomy" id="1070528"/>
    <lineage>
        <taxon>unclassified sequences</taxon>
        <taxon>metagenomes</taxon>
        <taxon>organismal metagenomes</taxon>
    </lineage>
</organism>
<keyword evidence="1" id="KW-0812">Transmembrane</keyword>
<feature type="transmembrane region" description="Helical" evidence="1">
    <location>
        <begin position="6"/>
        <end position="21"/>
    </location>
</feature>